<sequence length="327" mass="37681">MEYEFEKSLRPLSPVKTYYHIPPDVNAGVDLFIHRRWYSRLALPMPALYIPHIATFIVFGVLSIVFGILAKDVLKESVPFWEVFPEFLVALIGLFFTVWIHLGVVPAFWRNRARDAVNEGWFDSSTRKSNQSQLVLELGCNEGSVSATFAREILRRQRDVGDLNSRHASMPVFIGYDRWTAWSRIPNTPACFLSTLMDAGVPRDSIIAHRMDRSSKETRTHLPYPSESISLIICHHGITELYLKHEERTELFRDMLRILEPGGRVLILESSPVGRWTKRDLWNGALGTYRRMLVEDLGWSSENVVTQRQHAIWYLTAVKPSRLSLKV</sequence>
<proteinExistence type="predicted"/>
<organism evidence="3 4">
    <name type="scientific">Serendipita vermifera MAFF 305830</name>
    <dbReference type="NCBI Taxonomy" id="933852"/>
    <lineage>
        <taxon>Eukaryota</taxon>
        <taxon>Fungi</taxon>
        <taxon>Dikarya</taxon>
        <taxon>Basidiomycota</taxon>
        <taxon>Agaricomycotina</taxon>
        <taxon>Agaricomycetes</taxon>
        <taxon>Sebacinales</taxon>
        <taxon>Serendipitaceae</taxon>
        <taxon>Serendipita</taxon>
    </lineage>
</organism>
<reference evidence="4" key="2">
    <citation type="submission" date="2015-01" db="EMBL/GenBank/DDBJ databases">
        <title>Evolutionary Origins and Diversification of the Mycorrhizal Mutualists.</title>
        <authorList>
            <consortium name="DOE Joint Genome Institute"/>
            <consortium name="Mycorrhizal Genomics Consortium"/>
            <person name="Kohler A."/>
            <person name="Kuo A."/>
            <person name="Nagy L.G."/>
            <person name="Floudas D."/>
            <person name="Copeland A."/>
            <person name="Barry K.W."/>
            <person name="Cichocki N."/>
            <person name="Veneault-Fourrey C."/>
            <person name="LaButti K."/>
            <person name="Lindquist E.A."/>
            <person name="Lipzen A."/>
            <person name="Lundell T."/>
            <person name="Morin E."/>
            <person name="Murat C."/>
            <person name="Riley R."/>
            <person name="Ohm R."/>
            <person name="Sun H."/>
            <person name="Tunlid A."/>
            <person name="Henrissat B."/>
            <person name="Grigoriev I.V."/>
            <person name="Hibbett D.S."/>
            <person name="Martin F."/>
        </authorList>
    </citation>
    <scope>NUCLEOTIDE SEQUENCE [LARGE SCALE GENOMIC DNA]</scope>
    <source>
        <strain evidence="4">MAFF 305830</strain>
    </source>
</reference>
<gene>
    <name evidence="3" type="ORF">M408DRAFT_329815</name>
</gene>
<reference evidence="3 4" key="1">
    <citation type="submission" date="2014-04" db="EMBL/GenBank/DDBJ databases">
        <authorList>
            <consortium name="DOE Joint Genome Institute"/>
            <person name="Kuo A."/>
            <person name="Zuccaro A."/>
            <person name="Kohler A."/>
            <person name="Nagy L.G."/>
            <person name="Floudas D."/>
            <person name="Copeland A."/>
            <person name="Barry K.W."/>
            <person name="Cichocki N."/>
            <person name="Veneault-Fourrey C."/>
            <person name="LaButti K."/>
            <person name="Lindquist E.A."/>
            <person name="Lipzen A."/>
            <person name="Lundell T."/>
            <person name="Morin E."/>
            <person name="Murat C."/>
            <person name="Sun H."/>
            <person name="Tunlid A."/>
            <person name="Henrissat B."/>
            <person name="Grigoriev I.V."/>
            <person name="Hibbett D.S."/>
            <person name="Martin F."/>
            <person name="Nordberg H.P."/>
            <person name="Cantor M.N."/>
            <person name="Hua S.X."/>
        </authorList>
    </citation>
    <scope>NUCLEOTIDE SEQUENCE [LARGE SCALE GENOMIC DNA]</scope>
    <source>
        <strain evidence="3 4">MAFF 305830</strain>
    </source>
</reference>
<evidence type="ECO:0000313" key="4">
    <source>
        <dbReference type="Proteomes" id="UP000054097"/>
    </source>
</evidence>
<dbReference type="Pfam" id="PF08241">
    <property type="entry name" value="Methyltransf_11"/>
    <property type="match status" value="1"/>
</dbReference>
<keyword evidence="1" id="KW-0812">Transmembrane</keyword>
<feature type="transmembrane region" description="Helical" evidence="1">
    <location>
        <begin position="46"/>
        <end position="68"/>
    </location>
</feature>
<evidence type="ECO:0000259" key="2">
    <source>
        <dbReference type="Pfam" id="PF08241"/>
    </source>
</evidence>
<evidence type="ECO:0000313" key="3">
    <source>
        <dbReference type="EMBL" id="KIM27897.1"/>
    </source>
</evidence>
<accession>A0A0C2XFM0</accession>
<dbReference type="Gene3D" id="3.40.50.150">
    <property type="entry name" value="Vaccinia Virus protein VP39"/>
    <property type="match status" value="1"/>
</dbReference>
<name>A0A0C2XFM0_SERVB</name>
<evidence type="ECO:0000256" key="1">
    <source>
        <dbReference type="SAM" id="Phobius"/>
    </source>
</evidence>
<feature type="transmembrane region" description="Helical" evidence="1">
    <location>
        <begin position="88"/>
        <end position="109"/>
    </location>
</feature>
<dbReference type="InterPro" id="IPR013216">
    <property type="entry name" value="Methyltransf_11"/>
</dbReference>
<dbReference type="InterPro" id="IPR029063">
    <property type="entry name" value="SAM-dependent_MTases_sf"/>
</dbReference>
<feature type="domain" description="Methyltransferase type 11" evidence="2">
    <location>
        <begin position="219"/>
        <end position="267"/>
    </location>
</feature>
<dbReference type="Proteomes" id="UP000054097">
    <property type="component" value="Unassembled WGS sequence"/>
</dbReference>
<dbReference type="HOGENOM" id="CLU_855594_0_0_1"/>
<dbReference type="EMBL" id="KN824296">
    <property type="protein sequence ID" value="KIM27897.1"/>
    <property type="molecule type" value="Genomic_DNA"/>
</dbReference>
<dbReference type="AlphaFoldDB" id="A0A0C2XFM0"/>
<keyword evidence="1" id="KW-1133">Transmembrane helix</keyword>
<keyword evidence="4" id="KW-1185">Reference proteome</keyword>
<dbReference type="SUPFAM" id="SSF53335">
    <property type="entry name" value="S-adenosyl-L-methionine-dependent methyltransferases"/>
    <property type="match status" value="1"/>
</dbReference>
<dbReference type="GO" id="GO:0008757">
    <property type="term" value="F:S-adenosylmethionine-dependent methyltransferase activity"/>
    <property type="evidence" value="ECO:0007669"/>
    <property type="project" value="InterPro"/>
</dbReference>
<dbReference type="OrthoDB" id="3167372at2759"/>
<protein>
    <recommendedName>
        <fullName evidence="2">Methyltransferase type 11 domain-containing protein</fullName>
    </recommendedName>
</protein>
<keyword evidence="1" id="KW-0472">Membrane</keyword>